<comment type="caution">
    <text evidence="1">The sequence shown here is derived from an EMBL/GenBank/DDBJ whole genome shotgun (WGS) entry which is preliminary data.</text>
</comment>
<sequence length="196" mass="22720">MIKIENDELIQFRASSLGKLIRVVSFQFKHYCSEMKLIYSTFGKESTVEQINELCPEYFDRTITATVFTGMVIEALLYDYAVVKRSKTYAEKVSGKPIDIEFSEIARDILGKESCEESELSVRLEKFKKVRVHFVHNKSTETGKYNKKNLDYLSPDGCLQLLIDFFGYFANIDQEYILAQLTLEQLNELQVSERGF</sequence>
<reference evidence="1 2" key="1">
    <citation type="submission" date="2024-02" db="EMBL/GenBank/DDBJ databases">
        <title>Bacteria isolated from the canopy kelp, Nereocystis luetkeana.</title>
        <authorList>
            <person name="Pfister C.A."/>
            <person name="Younker I.T."/>
            <person name="Light S.H."/>
        </authorList>
    </citation>
    <scope>NUCLEOTIDE SEQUENCE [LARGE SCALE GENOMIC DNA]</scope>
    <source>
        <strain evidence="1 2">TI.4.07</strain>
    </source>
</reference>
<evidence type="ECO:0000313" key="2">
    <source>
        <dbReference type="Proteomes" id="UP001379949"/>
    </source>
</evidence>
<accession>A0ABU9G874</accession>
<protein>
    <recommendedName>
        <fullName evidence="3">ApeA N-terminal domain-containing protein</fullName>
    </recommendedName>
</protein>
<name>A0ABU9G874_9GAMM</name>
<dbReference type="EMBL" id="JBAKAR010000012">
    <property type="protein sequence ID" value="MEL0614231.1"/>
    <property type="molecule type" value="Genomic_DNA"/>
</dbReference>
<proteinExistence type="predicted"/>
<organism evidence="1 2">
    <name type="scientific">Marinomonas arenicola</name>
    <dbReference type="NCBI Taxonomy" id="569601"/>
    <lineage>
        <taxon>Bacteria</taxon>
        <taxon>Pseudomonadati</taxon>
        <taxon>Pseudomonadota</taxon>
        <taxon>Gammaproteobacteria</taxon>
        <taxon>Oceanospirillales</taxon>
        <taxon>Oceanospirillaceae</taxon>
        <taxon>Marinomonas</taxon>
    </lineage>
</organism>
<gene>
    <name evidence="1" type="ORF">V6242_13830</name>
</gene>
<evidence type="ECO:0000313" key="1">
    <source>
        <dbReference type="EMBL" id="MEL0614231.1"/>
    </source>
</evidence>
<evidence type="ECO:0008006" key="3">
    <source>
        <dbReference type="Google" id="ProtNLM"/>
    </source>
</evidence>
<dbReference type="Proteomes" id="UP001379949">
    <property type="component" value="Unassembled WGS sequence"/>
</dbReference>
<dbReference type="RefSeq" id="WP_341567769.1">
    <property type="nucleotide sequence ID" value="NZ_JBAKAR010000012.1"/>
</dbReference>
<keyword evidence="2" id="KW-1185">Reference proteome</keyword>